<gene>
    <name evidence="2" type="ORF">FOZ76_14295</name>
</gene>
<name>A0A556AKK6_9BURK</name>
<dbReference type="SUPFAM" id="SSF54909">
    <property type="entry name" value="Dimeric alpha+beta barrel"/>
    <property type="match status" value="1"/>
</dbReference>
<dbReference type="NCBIfam" id="TIGR02118">
    <property type="entry name" value="EthD family reductase"/>
    <property type="match status" value="1"/>
</dbReference>
<dbReference type="InterPro" id="IPR009799">
    <property type="entry name" value="EthD_dom"/>
</dbReference>
<dbReference type="Gene3D" id="3.30.70.100">
    <property type="match status" value="1"/>
</dbReference>
<evidence type="ECO:0000313" key="2">
    <source>
        <dbReference type="EMBL" id="TSH93424.1"/>
    </source>
</evidence>
<protein>
    <submittedName>
        <fullName evidence="2">EthD family reductase</fullName>
    </submittedName>
</protein>
<dbReference type="InterPro" id="IPR011008">
    <property type="entry name" value="Dimeric_a/b-barrel"/>
</dbReference>
<sequence length="116" mass="13235">MIKSLSLLSRREGITHEEFLEHWTQVHAPLAHEVPGLRRYVLTHILATRERPDIPSMDVEVDGIAELWYDDQAALQAANASSQAKRLHDDGATFIGRIQTFTTYEQTIIPKRVKTD</sequence>
<keyword evidence="3" id="KW-1185">Reference proteome</keyword>
<dbReference type="AlphaFoldDB" id="A0A556AKK6"/>
<dbReference type="OrthoDB" id="6778120at2"/>
<dbReference type="RefSeq" id="WP_143948942.1">
    <property type="nucleotide sequence ID" value="NZ_BAABMB010000006.1"/>
</dbReference>
<organism evidence="2 3">
    <name type="scientific">Verticiella sediminum</name>
    <dbReference type="NCBI Taxonomy" id="1247510"/>
    <lineage>
        <taxon>Bacteria</taxon>
        <taxon>Pseudomonadati</taxon>
        <taxon>Pseudomonadota</taxon>
        <taxon>Betaproteobacteria</taxon>
        <taxon>Burkholderiales</taxon>
        <taxon>Alcaligenaceae</taxon>
        <taxon>Verticiella</taxon>
    </lineage>
</organism>
<dbReference type="Proteomes" id="UP000318405">
    <property type="component" value="Unassembled WGS sequence"/>
</dbReference>
<dbReference type="GO" id="GO:0016491">
    <property type="term" value="F:oxidoreductase activity"/>
    <property type="evidence" value="ECO:0007669"/>
    <property type="project" value="InterPro"/>
</dbReference>
<reference evidence="2 3" key="1">
    <citation type="submission" date="2019-07" db="EMBL/GenBank/DDBJ databases">
        <title>Qingshengfaniella alkalisoli gen. nov., sp. nov., isolated from saline soil.</title>
        <authorList>
            <person name="Xu L."/>
            <person name="Huang X.-X."/>
            <person name="Sun J.-Q."/>
        </authorList>
    </citation>
    <scope>NUCLEOTIDE SEQUENCE [LARGE SCALE GENOMIC DNA]</scope>
    <source>
        <strain evidence="2 3">DSM 27279</strain>
    </source>
</reference>
<evidence type="ECO:0000259" key="1">
    <source>
        <dbReference type="Pfam" id="PF07110"/>
    </source>
</evidence>
<dbReference type="Pfam" id="PF07110">
    <property type="entry name" value="EthD"/>
    <property type="match status" value="1"/>
</dbReference>
<feature type="domain" description="EthD" evidence="1">
    <location>
        <begin position="11"/>
        <end position="96"/>
    </location>
</feature>
<comment type="caution">
    <text evidence="2">The sequence shown here is derived from an EMBL/GenBank/DDBJ whole genome shotgun (WGS) entry which is preliminary data.</text>
</comment>
<evidence type="ECO:0000313" key="3">
    <source>
        <dbReference type="Proteomes" id="UP000318405"/>
    </source>
</evidence>
<accession>A0A556AKK6</accession>
<dbReference type="EMBL" id="VLTJ01000028">
    <property type="protein sequence ID" value="TSH93424.1"/>
    <property type="molecule type" value="Genomic_DNA"/>
</dbReference>
<proteinExistence type="predicted"/>